<dbReference type="GO" id="GO:0000993">
    <property type="term" value="F:RNA polymerase II complex binding"/>
    <property type="evidence" value="ECO:0007669"/>
    <property type="project" value="TreeGrafter"/>
</dbReference>
<dbReference type="GO" id="GO:0006355">
    <property type="term" value="P:regulation of DNA-templated transcription"/>
    <property type="evidence" value="ECO:0007669"/>
    <property type="project" value="InterPro"/>
</dbReference>
<organism evidence="4 5">
    <name type="scientific">Dispira parvispora</name>
    <dbReference type="NCBI Taxonomy" id="1520584"/>
    <lineage>
        <taxon>Eukaryota</taxon>
        <taxon>Fungi</taxon>
        <taxon>Fungi incertae sedis</taxon>
        <taxon>Zoopagomycota</taxon>
        <taxon>Kickxellomycotina</taxon>
        <taxon>Dimargaritomycetes</taxon>
        <taxon>Dimargaritales</taxon>
        <taxon>Dimargaritaceae</taxon>
        <taxon>Dispira</taxon>
    </lineage>
</organism>
<evidence type="ECO:0000256" key="2">
    <source>
        <dbReference type="ARBA" id="ARBA00022803"/>
    </source>
</evidence>
<dbReference type="PANTHER" id="PTHR14027:SF2">
    <property type="entry name" value="RNA POLYMERASE-ASSOCIATED PROTEIN CTR9 HOMOLOG"/>
    <property type="match status" value="1"/>
</dbReference>
<feature type="region of interest" description="Disordered" evidence="3">
    <location>
        <begin position="383"/>
        <end position="507"/>
    </location>
</feature>
<sequence length="507" mass="58164">MGAIQQQQGHNQEAEHWYLDAKDVNPSALRPNLMMGALQLAIKQFQPSRRTLERVLRDQDRSELYALTCVGNIHLKTARNEPQREHREKLYRRAVEFFDSALARDPSNLYAAHGVGIALAERGHYAEARTVFNQVREASADALPIVTLSLAHVYVELEQYRNAIMQYEKCARKFSGHMGYGETYQQEYEKDVLLSLSRAQYILGKADKNDTTILQALESAQRAMHLFPGDLVVLYDLALIEQTYAQLVSEKTADLRSVTQVKAALERLDHSNQLFEFLVKHPGSSSTVATASKGQGMNLPYDRKLTEQRAKFGESLSSKLKKQLAEQEQLEEQRLSNLEATRRKREEEQRRREEEELRRRQQEEEETRAIEAERRRIQERIRQENEELSRSQQQVSDDELGEGRKPSERSKKSRRVKARTPEIDDQEQFGSSDHDGVGRREGTPKRKRTARPRLQRRGGESRVGSDGDAPLDTGNSAVVEDEDNPLGSPQRKKYKSKATIESSDEEY</sequence>
<dbReference type="GO" id="GO:0006368">
    <property type="term" value="P:transcription elongation by RNA polymerase II"/>
    <property type="evidence" value="ECO:0007669"/>
    <property type="project" value="TreeGrafter"/>
</dbReference>
<dbReference type="Proteomes" id="UP001150925">
    <property type="component" value="Unassembled WGS sequence"/>
</dbReference>
<keyword evidence="5" id="KW-1185">Reference proteome</keyword>
<evidence type="ECO:0000313" key="5">
    <source>
        <dbReference type="Proteomes" id="UP001150925"/>
    </source>
</evidence>
<dbReference type="AlphaFoldDB" id="A0A9W8E3Y5"/>
<keyword evidence="2" id="KW-0802">TPR repeat</keyword>
<dbReference type="SUPFAM" id="SSF48452">
    <property type="entry name" value="TPR-like"/>
    <property type="match status" value="1"/>
</dbReference>
<reference evidence="4" key="1">
    <citation type="submission" date="2022-07" db="EMBL/GenBank/DDBJ databases">
        <title>Phylogenomic reconstructions and comparative analyses of Kickxellomycotina fungi.</title>
        <authorList>
            <person name="Reynolds N.K."/>
            <person name="Stajich J.E."/>
            <person name="Barry K."/>
            <person name="Grigoriev I.V."/>
            <person name="Crous P."/>
            <person name="Smith M.E."/>
        </authorList>
    </citation>
    <scope>NUCLEOTIDE SEQUENCE</scope>
    <source>
        <strain evidence="4">RSA 1196</strain>
    </source>
</reference>
<feature type="compositionally biased region" description="Basic residues" evidence="3">
    <location>
        <begin position="445"/>
        <end position="456"/>
    </location>
</feature>
<feature type="region of interest" description="Disordered" evidence="3">
    <location>
        <begin position="341"/>
        <end position="368"/>
    </location>
</feature>
<accession>A0A9W8E3Y5</accession>
<dbReference type="PANTHER" id="PTHR14027">
    <property type="entry name" value="RNA POLYMERASE-ASSOCIATED PROTEIN CTR9"/>
    <property type="match status" value="1"/>
</dbReference>
<dbReference type="InterPro" id="IPR031101">
    <property type="entry name" value="Ctr9"/>
</dbReference>
<dbReference type="Gene3D" id="1.25.40.10">
    <property type="entry name" value="Tetratricopeptide repeat domain"/>
    <property type="match status" value="1"/>
</dbReference>
<comment type="caution">
    <text evidence="4">The sequence shown here is derived from an EMBL/GenBank/DDBJ whole genome shotgun (WGS) entry which is preliminary data.</text>
</comment>
<keyword evidence="1" id="KW-0677">Repeat</keyword>
<dbReference type="InterPro" id="IPR019734">
    <property type="entry name" value="TPR_rpt"/>
</dbReference>
<dbReference type="GO" id="GO:0016593">
    <property type="term" value="C:Cdc73/Paf1 complex"/>
    <property type="evidence" value="ECO:0007669"/>
    <property type="project" value="TreeGrafter"/>
</dbReference>
<gene>
    <name evidence="4" type="primary">CTR9_1</name>
    <name evidence="4" type="ORF">IWQ62_006072</name>
</gene>
<dbReference type="EMBL" id="JANBPY010002971">
    <property type="protein sequence ID" value="KAJ1953112.1"/>
    <property type="molecule type" value="Genomic_DNA"/>
</dbReference>
<dbReference type="Pfam" id="PF14559">
    <property type="entry name" value="TPR_19"/>
    <property type="match status" value="1"/>
</dbReference>
<dbReference type="InterPro" id="IPR011990">
    <property type="entry name" value="TPR-like_helical_dom_sf"/>
</dbReference>
<feature type="compositionally biased region" description="Basic and acidic residues" evidence="3">
    <location>
        <begin position="401"/>
        <end position="410"/>
    </location>
</feature>
<name>A0A9W8E3Y5_9FUNG</name>
<evidence type="ECO:0000313" key="4">
    <source>
        <dbReference type="EMBL" id="KAJ1953112.1"/>
    </source>
</evidence>
<evidence type="ECO:0000256" key="1">
    <source>
        <dbReference type="ARBA" id="ARBA00022737"/>
    </source>
</evidence>
<dbReference type="OrthoDB" id="343875at2759"/>
<proteinExistence type="predicted"/>
<dbReference type="Pfam" id="PF13181">
    <property type="entry name" value="TPR_8"/>
    <property type="match status" value="1"/>
</dbReference>
<evidence type="ECO:0000256" key="3">
    <source>
        <dbReference type="SAM" id="MobiDB-lite"/>
    </source>
</evidence>
<protein>
    <submittedName>
        <fullName evidence="4">Protein required for normal CLN1 and CLN2 G1 cyclin expression</fullName>
    </submittedName>
</protein>
<feature type="compositionally biased region" description="Basic and acidic residues" evidence="3">
    <location>
        <begin position="432"/>
        <end position="444"/>
    </location>
</feature>